<proteinExistence type="predicted"/>
<evidence type="ECO:0000313" key="1">
    <source>
        <dbReference type="EMBL" id="MFB9758481.1"/>
    </source>
</evidence>
<accession>A0ABV5WED9</accession>
<dbReference type="EMBL" id="JBHMAF010000033">
    <property type="protein sequence ID" value="MFB9758481.1"/>
    <property type="molecule type" value="Genomic_DNA"/>
</dbReference>
<protein>
    <submittedName>
        <fullName evidence="1">DUF3967 domain-containing protein</fullName>
    </submittedName>
</protein>
<comment type="caution">
    <text evidence="1">The sequence shown here is derived from an EMBL/GenBank/DDBJ whole genome shotgun (WGS) entry which is preliminary data.</text>
</comment>
<sequence length="29" mass="3609">MFLAISFCTRTKKMIAATQQKKWWNFWSR</sequence>
<gene>
    <name evidence="1" type="ORF">ACFFMS_08100</name>
</gene>
<dbReference type="RefSeq" id="WP_379948767.1">
    <property type="nucleotide sequence ID" value="NZ_JBHMAF010000033.1"/>
</dbReference>
<reference evidence="1 2" key="1">
    <citation type="submission" date="2024-09" db="EMBL/GenBank/DDBJ databases">
        <authorList>
            <person name="Sun Q."/>
            <person name="Mori K."/>
        </authorList>
    </citation>
    <scope>NUCLEOTIDE SEQUENCE [LARGE SCALE GENOMIC DNA]</scope>
    <source>
        <strain evidence="1 2">JCM 11201</strain>
    </source>
</reference>
<evidence type="ECO:0000313" key="2">
    <source>
        <dbReference type="Proteomes" id="UP001589609"/>
    </source>
</evidence>
<keyword evidence="2" id="KW-1185">Reference proteome</keyword>
<name>A0ABV5WED9_9BACI</name>
<dbReference type="Proteomes" id="UP001589609">
    <property type="component" value="Unassembled WGS sequence"/>
</dbReference>
<organism evidence="1 2">
    <name type="scientific">Ectobacillus funiculus</name>
    <dbReference type="NCBI Taxonomy" id="137993"/>
    <lineage>
        <taxon>Bacteria</taxon>
        <taxon>Bacillati</taxon>
        <taxon>Bacillota</taxon>
        <taxon>Bacilli</taxon>
        <taxon>Bacillales</taxon>
        <taxon>Bacillaceae</taxon>
        <taxon>Ectobacillus</taxon>
    </lineage>
</organism>